<organism evidence="2 3">
    <name type="scientific">Kineococcus rhizosphaerae</name>
    <dbReference type="NCBI Taxonomy" id="559628"/>
    <lineage>
        <taxon>Bacteria</taxon>
        <taxon>Bacillati</taxon>
        <taxon>Actinomycetota</taxon>
        <taxon>Actinomycetes</taxon>
        <taxon>Kineosporiales</taxon>
        <taxon>Kineosporiaceae</taxon>
        <taxon>Kineococcus</taxon>
    </lineage>
</organism>
<comment type="caution">
    <text evidence="2">The sequence shown here is derived from an EMBL/GenBank/DDBJ whole genome shotgun (WGS) entry which is preliminary data.</text>
</comment>
<gene>
    <name evidence="2" type="ORF">CLV37_12419</name>
</gene>
<feature type="chain" id="PRO_5038728556" evidence="1">
    <location>
        <begin position="21"/>
        <end position="70"/>
    </location>
</feature>
<evidence type="ECO:0000256" key="1">
    <source>
        <dbReference type="SAM" id="SignalP"/>
    </source>
</evidence>
<reference evidence="2 3" key="1">
    <citation type="submission" date="2018-03" db="EMBL/GenBank/DDBJ databases">
        <title>Genomic Encyclopedia of Archaeal and Bacterial Type Strains, Phase II (KMG-II): from individual species to whole genera.</title>
        <authorList>
            <person name="Goeker M."/>
        </authorList>
    </citation>
    <scope>NUCLEOTIDE SEQUENCE [LARGE SCALE GENOMIC DNA]</scope>
    <source>
        <strain evidence="2 3">DSM 19711</strain>
    </source>
</reference>
<dbReference type="Proteomes" id="UP000238083">
    <property type="component" value="Unassembled WGS sequence"/>
</dbReference>
<dbReference type="RefSeq" id="WP_106215595.1">
    <property type="nucleotide sequence ID" value="NZ_PVZF01000024.1"/>
</dbReference>
<sequence length="70" mass="7847">MKVLATVTMFVVLACGVVFLAKTVTDHRAAQQQAHQEELESREHSKKYMQDLEAYMTCVQAHGTDACIHP</sequence>
<name>A0A2T0QTM9_9ACTN</name>
<dbReference type="PROSITE" id="PS51257">
    <property type="entry name" value="PROKAR_LIPOPROTEIN"/>
    <property type="match status" value="1"/>
</dbReference>
<evidence type="ECO:0000313" key="2">
    <source>
        <dbReference type="EMBL" id="PRY08424.1"/>
    </source>
</evidence>
<protein>
    <submittedName>
        <fullName evidence="2">Uncharacterized protein</fullName>
    </submittedName>
</protein>
<feature type="signal peptide" evidence="1">
    <location>
        <begin position="1"/>
        <end position="20"/>
    </location>
</feature>
<accession>A0A2T0QTM9</accession>
<evidence type="ECO:0000313" key="3">
    <source>
        <dbReference type="Proteomes" id="UP000238083"/>
    </source>
</evidence>
<keyword evidence="1" id="KW-0732">Signal</keyword>
<dbReference type="AlphaFoldDB" id="A0A2T0QTM9"/>
<dbReference type="EMBL" id="PVZF01000024">
    <property type="protein sequence ID" value="PRY08424.1"/>
    <property type="molecule type" value="Genomic_DNA"/>
</dbReference>
<keyword evidence="3" id="KW-1185">Reference proteome</keyword>
<proteinExistence type="predicted"/>